<keyword evidence="7" id="KW-0547">Nucleotide-binding</keyword>
<proteinExistence type="predicted"/>
<keyword evidence="4" id="KW-0820">tRNA-binding</keyword>
<evidence type="ECO:0000256" key="5">
    <source>
        <dbReference type="ARBA" id="ARBA00022598"/>
    </source>
</evidence>
<keyword evidence="11" id="KW-0648">Protein biosynthesis</keyword>
<evidence type="ECO:0000256" key="2">
    <source>
        <dbReference type="ARBA" id="ARBA00004496"/>
    </source>
</evidence>
<dbReference type="PANTHER" id="PTHR10947:SF0">
    <property type="entry name" value="PHENYLALANINE--TRNA LIGASE BETA SUBUNIT"/>
    <property type="match status" value="1"/>
</dbReference>
<dbReference type="EC" id="6.1.1.20" evidence="14"/>
<dbReference type="SUPFAM" id="SSF54991">
    <property type="entry name" value="Anticodon-binding domain of PheRS"/>
    <property type="match status" value="1"/>
</dbReference>
<dbReference type="EMBL" id="VSSQ01005323">
    <property type="protein sequence ID" value="MPM28693.1"/>
    <property type="molecule type" value="Genomic_DNA"/>
</dbReference>
<dbReference type="GO" id="GO:0005524">
    <property type="term" value="F:ATP binding"/>
    <property type="evidence" value="ECO:0007669"/>
    <property type="project" value="UniProtKB-KW"/>
</dbReference>
<evidence type="ECO:0000256" key="10">
    <source>
        <dbReference type="ARBA" id="ARBA00022884"/>
    </source>
</evidence>
<dbReference type="Pfam" id="PF03147">
    <property type="entry name" value="FDX-ACB"/>
    <property type="match status" value="1"/>
</dbReference>
<evidence type="ECO:0000256" key="1">
    <source>
        <dbReference type="ARBA" id="ARBA00001946"/>
    </source>
</evidence>
<feature type="domain" description="FDX-ACB" evidence="13">
    <location>
        <begin position="148"/>
        <end position="241"/>
    </location>
</feature>
<evidence type="ECO:0000256" key="11">
    <source>
        <dbReference type="ARBA" id="ARBA00022917"/>
    </source>
</evidence>
<keyword evidence="3" id="KW-0963">Cytoplasm</keyword>
<evidence type="ECO:0000259" key="13">
    <source>
        <dbReference type="PROSITE" id="PS51447"/>
    </source>
</evidence>
<dbReference type="Gene3D" id="3.30.930.10">
    <property type="entry name" value="Bira Bifunctional Protein, Domain 2"/>
    <property type="match status" value="1"/>
</dbReference>
<evidence type="ECO:0000256" key="7">
    <source>
        <dbReference type="ARBA" id="ARBA00022741"/>
    </source>
</evidence>
<dbReference type="InterPro" id="IPR045864">
    <property type="entry name" value="aa-tRNA-synth_II/BPL/LPL"/>
</dbReference>
<dbReference type="InterPro" id="IPR036690">
    <property type="entry name" value="Fdx_antiC-bd_sf"/>
</dbReference>
<gene>
    <name evidence="14" type="primary">pheT_26</name>
    <name evidence="14" type="ORF">SDC9_75220</name>
</gene>
<dbReference type="PANTHER" id="PTHR10947">
    <property type="entry name" value="PHENYLALANYL-TRNA SYNTHETASE BETA CHAIN AND LEUCINE-RICH REPEAT-CONTAINING PROTEIN 47"/>
    <property type="match status" value="1"/>
</dbReference>
<dbReference type="GO" id="GO:0004826">
    <property type="term" value="F:phenylalanine-tRNA ligase activity"/>
    <property type="evidence" value="ECO:0007669"/>
    <property type="project" value="UniProtKB-EC"/>
</dbReference>
<protein>
    <submittedName>
        <fullName evidence="14">Phenylalanine--tRNA ligase beta subunit</fullName>
        <ecNumber evidence="14">6.1.1.20</ecNumber>
    </submittedName>
</protein>
<evidence type="ECO:0000256" key="4">
    <source>
        <dbReference type="ARBA" id="ARBA00022555"/>
    </source>
</evidence>
<comment type="caution">
    <text evidence="14">The sequence shown here is derived from an EMBL/GenBank/DDBJ whole genome shotgun (WGS) entry which is preliminary data.</text>
</comment>
<dbReference type="InterPro" id="IPR041616">
    <property type="entry name" value="PheRS_beta_core"/>
</dbReference>
<evidence type="ECO:0000256" key="12">
    <source>
        <dbReference type="ARBA" id="ARBA00023146"/>
    </source>
</evidence>
<dbReference type="InterPro" id="IPR045060">
    <property type="entry name" value="Phe-tRNA-ligase_IIc_bsu"/>
</dbReference>
<organism evidence="14">
    <name type="scientific">bioreactor metagenome</name>
    <dbReference type="NCBI Taxonomy" id="1076179"/>
    <lineage>
        <taxon>unclassified sequences</taxon>
        <taxon>metagenomes</taxon>
        <taxon>ecological metagenomes</taxon>
    </lineage>
</organism>
<evidence type="ECO:0000256" key="3">
    <source>
        <dbReference type="ARBA" id="ARBA00022490"/>
    </source>
</evidence>
<keyword evidence="10" id="KW-0694">RNA-binding</keyword>
<name>A0A644YQE1_9ZZZZ</name>
<evidence type="ECO:0000313" key="14">
    <source>
        <dbReference type="EMBL" id="MPM28693.1"/>
    </source>
</evidence>
<keyword evidence="12" id="KW-0030">Aminoacyl-tRNA synthetase</keyword>
<dbReference type="Pfam" id="PF17759">
    <property type="entry name" value="tRNA_synthFbeta"/>
    <property type="match status" value="1"/>
</dbReference>
<keyword evidence="8" id="KW-0067">ATP-binding</keyword>
<dbReference type="GO" id="GO:0009328">
    <property type="term" value="C:phenylalanine-tRNA ligase complex"/>
    <property type="evidence" value="ECO:0007669"/>
    <property type="project" value="TreeGrafter"/>
</dbReference>
<sequence length="242" mass="26827">MRTTTLPSMCEVLAKNYNNRNMKARIFEMGKIFIPNADGEKLPDERVIVTIGMYGECGFYDAKGAAVSLCKALRAEAPTFEALRDNPSYHSGRCAKICIGGKQAGIVGELHPLVLENYGIGEVAYVVTLDLALLYENRLPEPLYTPLPKYPAVTRDIALVCDDELEVARIEEVLKGVCGQLLEQCKLFDVYRGGNMEKGKKSVAFSLTLRDKTATMTDETVNKLLTEALDTLERKYGCMLRA</sequence>
<dbReference type="AlphaFoldDB" id="A0A644YQE1"/>
<dbReference type="PROSITE" id="PS51447">
    <property type="entry name" value="FDX_ACB"/>
    <property type="match status" value="1"/>
</dbReference>
<keyword evidence="5 14" id="KW-0436">Ligase</keyword>
<dbReference type="FunFam" id="3.30.70.380:FF:000001">
    <property type="entry name" value="Phenylalanine--tRNA ligase beta subunit"/>
    <property type="match status" value="1"/>
</dbReference>
<dbReference type="SUPFAM" id="SSF55681">
    <property type="entry name" value="Class II aaRS and biotin synthetases"/>
    <property type="match status" value="1"/>
</dbReference>
<dbReference type="GO" id="GO:0046872">
    <property type="term" value="F:metal ion binding"/>
    <property type="evidence" value="ECO:0007669"/>
    <property type="project" value="UniProtKB-KW"/>
</dbReference>
<evidence type="ECO:0000256" key="9">
    <source>
        <dbReference type="ARBA" id="ARBA00022842"/>
    </source>
</evidence>
<accession>A0A644YQE1</accession>
<dbReference type="InterPro" id="IPR005121">
    <property type="entry name" value="Fdx_antiC-bd"/>
</dbReference>
<reference evidence="14" key="1">
    <citation type="submission" date="2019-08" db="EMBL/GenBank/DDBJ databases">
        <authorList>
            <person name="Kucharzyk K."/>
            <person name="Murdoch R.W."/>
            <person name="Higgins S."/>
            <person name="Loffler F."/>
        </authorList>
    </citation>
    <scope>NUCLEOTIDE SEQUENCE</scope>
</reference>
<dbReference type="Gene3D" id="3.30.70.380">
    <property type="entry name" value="Ferrodoxin-fold anticodon-binding domain"/>
    <property type="match status" value="1"/>
</dbReference>
<keyword evidence="9" id="KW-0460">Magnesium</keyword>
<comment type="subcellular location">
    <subcellularLocation>
        <location evidence="2">Cytoplasm</location>
    </subcellularLocation>
</comment>
<dbReference type="SMART" id="SM00896">
    <property type="entry name" value="FDX-ACB"/>
    <property type="match status" value="1"/>
</dbReference>
<dbReference type="GO" id="GO:0006432">
    <property type="term" value="P:phenylalanyl-tRNA aminoacylation"/>
    <property type="evidence" value="ECO:0007669"/>
    <property type="project" value="InterPro"/>
</dbReference>
<keyword evidence="6" id="KW-0479">Metal-binding</keyword>
<dbReference type="GO" id="GO:0000049">
    <property type="term" value="F:tRNA binding"/>
    <property type="evidence" value="ECO:0007669"/>
    <property type="project" value="UniProtKB-KW"/>
</dbReference>
<evidence type="ECO:0000256" key="6">
    <source>
        <dbReference type="ARBA" id="ARBA00022723"/>
    </source>
</evidence>
<comment type="cofactor">
    <cofactor evidence="1">
        <name>Mg(2+)</name>
        <dbReference type="ChEBI" id="CHEBI:18420"/>
    </cofactor>
</comment>
<evidence type="ECO:0000256" key="8">
    <source>
        <dbReference type="ARBA" id="ARBA00022840"/>
    </source>
</evidence>